<protein>
    <submittedName>
        <fullName evidence="3">DUF3467 domain-containing protein</fullName>
    </submittedName>
</protein>
<name>A0A0R3TM07_RODNA</name>
<accession>A0A0R3TM07</accession>
<evidence type="ECO:0000313" key="1">
    <source>
        <dbReference type="EMBL" id="VDO04226.1"/>
    </source>
</evidence>
<organism evidence="3">
    <name type="scientific">Rodentolepis nana</name>
    <name type="common">Dwarf tapeworm</name>
    <name type="synonym">Hymenolepis nana</name>
    <dbReference type="NCBI Taxonomy" id="102285"/>
    <lineage>
        <taxon>Eukaryota</taxon>
        <taxon>Metazoa</taxon>
        <taxon>Spiralia</taxon>
        <taxon>Lophotrochozoa</taxon>
        <taxon>Platyhelminthes</taxon>
        <taxon>Cestoda</taxon>
        <taxon>Eucestoda</taxon>
        <taxon>Cyclophyllidea</taxon>
        <taxon>Hymenolepididae</taxon>
        <taxon>Rodentolepis</taxon>
    </lineage>
</organism>
<dbReference type="OrthoDB" id="10335815at2759"/>
<dbReference type="WBParaSite" id="HNAJ_0000832101-mRNA-1">
    <property type="protein sequence ID" value="HNAJ_0000832101-mRNA-1"/>
    <property type="gene ID" value="HNAJ_0000832101"/>
</dbReference>
<reference evidence="1 2" key="2">
    <citation type="submission" date="2018-11" db="EMBL/GenBank/DDBJ databases">
        <authorList>
            <consortium name="Pathogen Informatics"/>
        </authorList>
    </citation>
    <scope>NUCLEOTIDE SEQUENCE [LARGE SCALE GENOMIC DNA]</scope>
</reference>
<dbReference type="AlphaFoldDB" id="A0A0R3TM07"/>
<dbReference type="EMBL" id="UZAE01012258">
    <property type="protein sequence ID" value="VDO04226.1"/>
    <property type="molecule type" value="Genomic_DNA"/>
</dbReference>
<gene>
    <name evidence="1" type="ORF">HNAJ_LOCUS8317</name>
</gene>
<evidence type="ECO:0000313" key="3">
    <source>
        <dbReference type="WBParaSite" id="HNAJ_0000832101-mRNA-1"/>
    </source>
</evidence>
<sequence>MSVFEEPLPNYSTQITSNCQEIVIPLREVTYYEKRDEKGEDGIELSIAFSENPLKHIPPEFNGQFREIMTNSSWDWESKRFVVHLPKQTEMSIEGFLKKVNAALQNMMTDGGKSEENMADDDAIKI</sequence>
<evidence type="ECO:0000313" key="2">
    <source>
        <dbReference type="Proteomes" id="UP000278807"/>
    </source>
</evidence>
<reference evidence="3" key="1">
    <citation type="submission" date="2017-02" db="UniProtKB">
        <authorList>
            <consortium name="WormBaseParasite"/>
        </authorList>
    </citation>
    <scope>IDENTIFICATION</scope>
</reference>
<proteinExistence type="predicted"/>
<keyword evidence="2" id="KW-1185">Reference proteome</keyword>
<dbReference type="Proteomes" id="UP000278807">
    <property type="component" value="Unassembled WGS sequence"/>
</dbReference>